<dbReference type="EMBL" id="BMAC01000163">
    <property type="protein sequence ID" value="GFP88155.1"/>
    <property type="molecule type" value="Genomic_DNA"/>
</dbReference>
<keyword evidence="2" id="KW-1185">Reference proteome</keyword>
<gene>
    <name evidence="1" type="ORF">PHJA_000959300</name>
</gene>
<dbReference type="Proteomes" id="UP000653305">
    <property type="component" value="Unassembled WGS sequence"/>
</dbReference>
<organism evidence="1 2">
    <name type="scientific">Phtheirospermum japonicum</name>
    <dbReference type="NCBI Taxonomy" id="374723"/>
    <lineage>
        <taxon>Eukaryota</taxon>
        <taxon>Viridiplantae</taxon>
        <taxon>Streptophyta</taxon>
        <taxon>Embryophyta</taxon>
        <taxon>Tracheophyta</taxon>
        <taxon>Spermatophyta</taxon>
        <taxon>Magnoliopsida</taxon>
        <taxon>eudicotyledons</taxon>
        <taxon>Gunneridae</taxon>
        <taxon>Pentapetalae</taxon>
        <taxon>asterids</taxon>
        <taxon>lamiids</taxon>
        <taxon>Lamiales</taxon>
        <taxon>Orobanchaceae</taxon>
        <taxon>Orobanchaceae incertae sedis</taxon>
        <taxon>Phtheirospermum</taxon>
    </lineage>
</organism>
<evidence type="ECO:0000313" key="2">
    <source>
        <dbReference type="Proteomes" id="UP000653305"/>
    </source>
</evidence>
<feature type="non-terminal residue" evidence="1">
    <location>
        <position position="1"/>
    </location>
</feature>
<protein>
    <submittedName>
        <fullName evidence="1">Uncharacterized protein</fullName>
    </submittedName>
</protein>
<proteinExistence type="predicted"/>
<reference evidence="1" key="1">
    <citation type="submission" date="2020-07" db="EMBL/GenBank/DDBJ databases">
        <title>Ethylene signaling mediates host invasion by parasitic plants.</title>
        <authorList>
            <person name="Yoshida S."/>
        </authorList>
    </citation>
    <scope>NUCLEOTIDE SEQUENCE</scope>
    <source>
        <strain evidence="1">Okayama</strain>
    </source>
</reference>
<comment type="caution">
    <text evidence="1">The sequence shown here is derived from an EMBL/GenBank/DDBJ whole genome shotgun (WGS) entry which is preliminary data.</text>
</comment>
<evidence type="ECO:0000313" key="1">
    <source>
        <dbReference type="EMBL" id="GFP88155.1"/>
    </source>
</evidence>
<dbReference type="AlphaFoldDB" id="A0A830BXS2"/>
<name>A0A830BXS2_9LAMI</name>
<accession>A0A830BXS2</accession>
<sequence>EDEGKVSQLKREERFSGSISRLHKLLLPTHFYHLLSHTPKFLSSTFPYFFLTLDLDPPFSLLPNTYICFFSPSNFMIRVSVLLIRRSLTG</sequence>